<accession>A0A1Q9E8Q4</accession>
<gene>
    <name evidence="2" type="ORF">AK812_SmicGene13185</name>
</gene>
<dbReference type="EMBL" id="LSRX01000226">
    <property type="protein sequence ID" value="OLQ03795.1"/>
    <property type="molecule type" value="Genomic_DNA"/>
</dbReference>
<feature type="region of interest" description="Disordered" evidence="1">
    <location>
        <begin position="1036"/>
        <end position="1057"/>
    </location>
</feature>
<feature type="compositionally biased region" description="Low complexity" evidence="1">
    <location>
        <begin position="381"/>
        <end position="392"/>
    </location>
</feature>
<feature type="compositionally biased region" description="Gly residues" evidence="1">
    <location>
        <begin position="929"/>
        <end position="939"/>
    </location>
</feature>
<evidence type="ECO:0000256" key="1">
    <source>
        <dbReference type="SAM" id="MobiDB-lite"/>
    </source>
</evidence>
<dbReference type="Proteomes" id="UP000186817">
    <property type="component" value="Unassembled WGS sequence"/>
</dbReference>
<feature type="region of interest" description="Disordered" evidence="1">
    <location>
        <begin position="882"/>
        <end position="940"/>
    </location>
</feature>
<sequence length="1324" mass="148406">MVIVGTCRQKDEQDLARLRFCDLGAPAQEAAEQLFVAQREIDSDKYVVLAGQGVVASADEIVGVESFDELWVCSEFSARCFHDGGYDPASPDTPEAMTTPLARKAEESSVAEKTSWPAAFCSAFTVHPPMPVVASAFQAVPPRAASLVGDQAIVRAFGGRPHPPLQQLAFLLWFIDQIISRGQAECIQCLLLELAQTSESKLIRRKGPFPFHGIWMIPIVLTILLSGQIVPNKADDFGCLDMKLYNAWNGLLAAPKPRQEDLDTWPMDDVLIYSHPHWQLYVGSLVCPLRFDELRMYPDIVIAMNRDDHPRSCEPSDWYKHLEACGPCGTANLGYDFRQILSCWHRDDDSLERQSADVQSDIKKGKGFNKGKSTKKKKKGGNFSSAPGPSSPYAPCWSSQGKAISKAYIPYSDPNGPAASSQGKAINKGYLKNSNPIVSAPARQGKATSKGHVKCSNGKGGKASVEKRILDLGLDCWLEVNSVKHFKLEADGGVGWWAQPGADSDISKECTGHWSLRSEPSEAFGRRCANATCYEAECHGCAMAEKAECQVEEPPPTAVFSLCVWWPSAGVATRDVARHWCGAQLPIGDADDLPFDPSNPGPVRVMMFFLDQAKGGRMTKPVHQSELGKAFWNNVRVENITRLVCLEFRVKGSREDSALRLNQLEIPLNERQSADQLGCEKIARVHLIVKLHRLPSAEETKYNVADGNIFYNKNETMQLVFKAFKFILKVQMHHLQTEDAFLADLHDSNITVMSDGNGGPLDVQFAFVDSSGLLKVRGPERQENKVIKAHLWCFLSIWSIVRVDKGHRTHLSSYATQIWVKMQDTAQTFSQTFRQDLGWRPEEILRGLQKDVQEIQERFEQGIDLQEQCRMMKQEALTAAISRQHQHRQAPRTAWEDSWNPPTIPPWDQGRVPAPPDKSRVPPKMEGRQGTGQGIGKGQGKPIVTAGQGIFPALVGKGRQGGEAPEYIPENLKTAAGIWLDQGQAPERKDETKMEVEEGSYNLEPMEDAAMGDPDEEEYVEVPVEEDPDELKEEYVNVSSGRRRKPPEGQELNPHHNRRKFNKAMVQKLPIDDNARDFDIFKSKGAKLSLLWSFLQQQGLAEIEDNSEPGEWHLWLTRDVALSAIRQLLQLMFSVEEPKTGDCVKYNKKWAKGQLRWHLASNELIWRCSQQDIYTKNWHRPQDLNSFIMPLSGMIWKAFNNTTLLFCLKTIEERERQRGRFGSTGQSVLSLREPDPPSDDDDEEDEKHERPFFDSFQIVSNVNPVEGKIVSFLLKAEPQSANHNFWAPLKFAPFEVAETGRVMLVSTLVGYYELNCSVGQGWNV</sequence>
<proteinExistence type="predicted"/>
<comment type="caution">
    <text evidence="2">The sequence shown here is derived from an EMBL/GenBank/DDBJ whole genome shotgun (WGS) entry which is preliminary data.</text>
</comment>
<evidence type="ECO:0000313" key="3">
    <source>
        <dbReference type="Proteomes" id="UP000186817"/>
    </source>
</evidence>
<feature type="compositionally biased region" description="Basic and acidic residues" evidence="1">
    <location>
        <begin position="355"/>
        <end position="364"/>
    </location>
</feature>
<evidence type="ECO:0000313" key="2">
    <source>
        <dbReference type="EMBL" id="OLQ03795.1"/>
    </source>
</evidence>
<protein>
    <submittedName>
        <fullName evidence="2">Uncharacterized protein</fullName>
    </submittedName>
</protein>
<feature type="compositionally biased region" description="Acidic residues" evidence="1">
    <location>
        <begin position="1236"/>
        <end position="1246"/>
    </location>
</feature>
<reference evidence="2 3" key="1">
    <citation type="submission" date="2016-02" db="EMBL/GenBank/DDBJ databases">
        <title>Genome analysis of coral dinoflagellate symbionts highlights evolutionary adaptations to a symbiotic lifestyle.</title>
        <authorList>
            <person name="Aranda M."/>
            <person name="Li Y."/>
            <person name="Liew Y.J."/>
            <person name="Baumgarten S."/>
            <person name="Simakov O."/>
            <person name="Wilson M."/>
            <person name="Piel J."/>
            <person name="Ashoor H."/>
            <person name="Bougouffa S."/>
            <person name="Bajic V.B."/>
            <person name="Ryu T."/>
            <person name="Ravasi T."/>
            <person name="Bayer T."/>
            <person name="Micklem G."/>
            <person name="Kim H."/>
            <person name="Bhak J."/>
            <person name="Lajeunesse T.C."/>
            <person name="Voolstra C.R."/>
        </authorList>
    </citation>
    <scope>NUCLEOTIDE SEQUENCE [LARGE SCALE GENOMIC DNA]</scope>
    <source>
        <strain evidence="2 3">CCMP2467</strain>
    </source>
</reference>
<feature type="compositionally biased region" description="Basic and acidic residues" evidence="1">
    <location>
        <begin position="917"/>
        <end position="927"/>
    </location>
</feature>
<name>A0A1Q9E8Q4_SYMMI</name>
<feature type="region of interest" description="Disordered" evidence="1">
    <location>
        <begin position="1218"/>
        <end position="1247"/>
    </location>
</feature>
<keyword evidence="3" id="KW-1185">Reference proteome</keyword>
<organism evidence="2 3">
    <name type="scientific">Symbiodinium microadriaticum</name>
    <name type="common">Dinoflagellate</name>
    <name type="synonym">Zooxanthella microadriatica</name>
    <dbReference type="NCBI Taxonomy" id="2951"/>
    <lineage>
        <taxon>Eukaryota</taxon>
        <taxon>Sar</taxon>
        <taxon>Alveolata</taxon>
        <taxon>Dinophyceae</taxon>
        <taxon>Suessiales</taxon>
        <taxon>Symbiodiniaceae</taxon>
        <taxon>Symbiodinium</taxon>
    </lineage>
</organism>
<feature type="compositionally biased region" description="Basic residues" evidence="1">
    <location>
        <begin position="365"/>
        <end position="380"/>
    </location>
</feature>
<feature type="region of interest" description="Disordered" evidence="1">
    <location>
        <begin position="355"/>
        <end position="392"/>
    </location>
</feature>